<reference evidence="1" key="1">
    <citation type="submission" date="2020-11" db="EMBL/GenBank/DDBJ databases">
        <authorList>
            <consortium name="DOE Joint Genome Institute"/>
            <person name="Ahrendt S."/>
            <person name="Riley R."/>
            <person name="Andreopoulos W."/>
            <person name="Labutti K."/>
            <person name="Pangilinan J."/>
            <person name="Ruiz-Duenas F.J."/>
            <person name="Barrasa J.M."/>
            <person name="Sanchez-Garcia M."/>
            <person name="Camarero S."/>
            <person name="Miyauchi S."/>
            <person name="Serrano A."/>
            <person name="Linde D."/>
            <person name="Babiker R."/>
            <person name="Drula E."/>
            <person name="Ayuso-Fernandez I."/>
            <person name="Pacheco R."/>
            <person name="Padilla G."/>
            <person name="Ferreira P."/>
            <person name="Barriuso J."/>
            <person name="Kellner H."/>
            <person name="Castanera R."/>
            <person name="Alfaro M."/>
            <person name="Ramirez L."/>
            <person name="Pisabarro A.G."/>
            <person name="Kuo A."/>
            <person name="Tritt A."/>
            <person name="Lipzen A."/>
            <person name="He G."/>
            <person name="Yan M."/>
            <person name="Ng V."/>
            <person name="Cullen D."/>
            <person name="Martin F."/>
            <person name="Rosso M.-N."/>
            <person name="Henrissat B."/>
            <person name="Hibbett D."/>
            <person name="Martinez A.T."/>
            <person name="Grigoriev I.V."/>
        </authorList>
    </citation>
    <scope>NUCLEOTIDE SEQUENCE</scope>
    <source>
        <strain evidence="1">AH 40177</strain>
    </source>
</reference>
<proteinExistence type="predicted"/>
<keyword evidence="2" id="KW-1185">Reference proteome</keyword>
<organism evidence="1 2">
    <name type="scientific">Rhodocollybia butyracea</name>
    <dbReference type="NCBI Taxonomy" id="206335"/>
    <lineage>
        <taxon>Eukaryota</taxon>
        <taxon>Fungi</taxon>
        <taxon>Dikarya</taxon>
        <taxon>Basidiomycota</taxon>
        <taxon>Agaricomycotina</taxon>
        <taxon>Agaricomycetes</taxon>
        <taxon>Agaricomycetidae</taxon>
        <taxon>Agaricales</taxon>
        <taxon>Marasmiineae</taxon>
        <taxon>Omphalotaceae</taxon>
        <taxon>Rhodocollybia</taxon>
    </lineage>
</organism>
<accession>A0A9P5PLZ8</accession>
<dbReference type="AlphaFoldDB" id="A0A9P5PLZ8"/>
<dbReference type="EMBL" id="JADNRY010000097">
    <property type="protein sequence ID" value="KAF9065803.1"/>
    <property type="molecule type" value="Genomic_DNA"/>
</dbReference>
<evidence type="ECO:0000313" key="2">
    <source>
        <dbReference type="Proteomes" id="UP000772434"/>
    </source>
</evidence>
<comment type="caution">
    <text evidence="1">The sequence shown here is derived from an EMBL/GenBank/DDBJ whole genome shotgun (WGS) entry which is preliminary data.</text>
</comment>
<evidence type="ECO:0000313" key="1">
    <source>
        <dbReference type="EMBL" id="KAF9065803.1"/>
    </source>
</evidence>
<gene>
    <name evidence="1" type="ORF">BDP27DRAFT_1424427</name>
</gene>
<name>A0A9P5PLZ8_9AGAR</name>
<protein>
    <submittedName>
        <fullName evidence="1">Uncharacterized protein</fullName>
    </submittedName>
</protein>
<dbReference type="Proteomes" id="UP000772434">
    <property type="component" value="Unassembled WGS sequence"/>
</dbReference>
<sequence>MDVDITRSPHLRAMCISNRRFDRHFFPDSVKDVDALRSELLPFKFNMQRACFCFDLRFYAGGIGFETTCTVIVILLGLRIRYTTGFPDEDILVSRGPFFAQFSQEDNRMASIIDRVEIRKL</sequence>